<gene>
    <name evidence="2" type="ORF">ACFFGH_21880</name>
</gene>
<dbReference type="EMBL" id="JBHLTG010000005">
    <property type="protein sequence ID" value="MFC0680491.1"/>
    <property type="molecule type" value="Genomic_DNA"/>
</dbReference>
<keyword evidence="3" id="KW-1185">Reference proteome</keyword>
<sequence length="190" mass="21603">MSTPEPRLHTERLLLRGWRESDLEPFAELNADPEVMRYFPAPLTRAESDALAGRAAASLAERSWGLWAVERDGEFLGFTGLAEPRFEAHFTPAVEIGWRFARSAWGFGYATEAATRVLRFAFEELRLEEVVSFTAVQNRRSRAVMERIGMEHDEADDFDHPALPGASPLRRHVLYRARTRLEDPMKIGSS</sequence>
<name>A0ABV6RUK7_9GAMM</name>
<evidence type="ECO:0000259" key="1">
    <source>
        <dbReference type="PROSITE" id="PS51186"/>
    </source>
</evidence>
<dbReference type="InterPro" id="IPR051531">
    <property type="entry name" value="N-acetyltransferase"/>
</dbReference>
<dbReference type="GO" id="GO:0016746">
    <property type="term" value="F:acyltransferase activity"/>
    <property type="evidence" value="ECO:0007669"/>
    <property type="project" value="UniProtKB-KW"/>
</dbReference>
<dbReference type="InterPro" id="IPR000182">
    <property type="entry name" value="GNAT_dom"/>
</dbReference>
<keyword evidence="2" id="KW-0012">Acyltransferase</keyword>
<dbReference type="Gene3D" id="3.40.630.30">
    <property type="match status" value="1"/>
</dbReference>
<dbReference type="PANTHER" id="PTHR43792:SF1">
    <property type="entry name" value="N-ACETYLTRANSFERASE DOMAIN-CONTAINING PROTEIN"/>
    <property type="match status" value="1"/>
</dbReference>
<evidence type="ECO:0000313" key="2">
    <source>
        <dbReference type="EMBL" id="MFC0680491.1"/>
    </source>
</evidence>
<dbReference type="EC" id="2.3.-.-" evidence="2"/>
<proteinExistence type="predicted"/>
<comment type="caution">
    <text evidence="2">The sequence shown here is derived from an EMBL/GenBank/DDBJ whole genome shotgun (WGS) entry which is preliminary data.</text>
</comment>
<feature type="domain" description="N-acetyltransferase" evidence="1">
    <location>
        <begin position="13"/>
        <end position="170"/>
    </location>
</feature>
<protein>
    <submittedName>
        <fullName evidence="2">GNAT family N-acetyltransferase</fullName>
        <ecNumber evidence="2">2.3.-.-</ecNumber>
    </submittedName>
</protein>
<organism evidence="2 3">
    <name type="scientific">Lysobacter korlensis</name>
    <dbReference type="NCBI Taxonomy" id="553636"/>
    <lineage>
        <taxon>Bacteria</taxon>
        <taxon>Pseudomonadati</taxon>
        <taxon>Pseudomonadota</taxon>
        <taxon>Gammaproteobacteria</taxon>
        <taxon>Lysobacterales</taxon>
        <taxon>Lysobacteraceae</taxon>
        <taxon>Lysobacter</taxon>
    </lineage>
</organism>
<dbReference type="RefSeq" id="WP_386672273.1">
    <property type="nucleotide sequence ID" value="NZ_JBHLTG010000005.1"/>
</dbReference>
<dbReference type="PROSITE" id="PS51186">
    <property type="entry name" value="GNAT"/>
    <property type="match status" value="1"/>
</dbReference>
<accession>A0ABV6RUK7</accession>
<dbReference type="PANTHER" id="PTHR43792">
    <property type="entry name" value="GNAT FAMILY, PUTATIVE (AFU_ORTHOLOGUE AFUA_3G00765)-RELATED-RELATED"/>
    <property type="match status" value="1"/>
</dbReference>
<keyword evidence="2" id="KW-0808">Transferase</keyword>
<reference evidence="2 3" key="1">
    <citation type="submission" date="2024-09" db="EMBL/GenBank/DDBJ databases">
        <authorList>
            <person name="Sun Q."/>
            <person name="Mori K."/>
        </authorList>
    </citation>
    <scope>NUCLEOTIDE SEQUENCE [LARGE SCALE GENOMIC DNA]</scope>
    <source>
        <strain evidence="2 3">KCTC 23076</strain>
    </source>
</reference>
<dbReference type="InterPro" id="IPR016181">
    <property type="entry name" value="Acyl_CoA_acyltransferase"/>
</dbReference>
<dbReference type="Proteomes" id="UP001589896">
    <property type="component" value="Unassembled WGS sequence"/>
</dbReference>
<dbReference type="Pfam" id="PF13302">
    <property type="entry name" value="Acetyltransf_3"/>
    <property type="match status" value="1"/>
</dbReference>
<dbReference type="SUPFAM" id="SSF55729">
    <property type="entry name" value="Acyl-CoA N-acyltransferases (Nat)"/>
    <property type="match status" value="1"/>
</dbReference>
<evidence type="ECO:0000313" key="3">
    <source>
        <dbReference type="Proteomes" id="UP001589896"/>
    </source>
</evidence>